<dbReference type="PANTHER" id="PTHR34218">
    <property type="entry name" value="PEPTIDASE S45 PENICILLIN AMIDASE"/>
    <property type="match status" value="1"/>
</dbReference>
<dbReference type="SUPFAM" id="SSF56235">
    <property type="entry name" value="N-terminal nucleophile aminohydrolases (Ntn hydrolases)"/>
    <property type="match status" value="1"/>
</dbReference>
<dbReference type="PROSITE" id="PS51257">
    <property type="entry name" value="PROKAR_LIPOPROTEIN"/>
    <property type="match status" value="1"/>
</dbReference>
<dbReference type="EMBL" id="CP012673">
    <property type="protein sequence ID" value="AUX41835.1"/>
    <property type="molecule type" value="Genomic_DNA"/>
</dbReference>
<evidence type="ECO:0000256" key="1">
    <source>
        <dbReference type="ARBA" id="ARBA00006586"/>
    </source>
</evidence>
<dbReference type="Gene3D" id="2.30.120.10">
    <property type="match status" value="1"/>
</dbReference>
<feature type="binding site" evidence="5">
    <location>
        <position position="352"/>
    </location>
    <ligand>
        <name>Ca(2+)</name>
        <dbReference type="ChEBI" id="CHEBI:29108"/>
    </ligand>
</feature>
<keyword evidence="5" id="KW-0479">Metal-binding</keyword>
<dbReference type="Gene3D" id="3.60.20.10">
    <property type="entry name" value="Glutamine Phosphoribosylpyrophosphate, subunit 1, domain 1"/>
    <property type="match status" value="1"/>
</dbReference>
<keyword evidence="3" id="KW-0865">Zymogen</keyword>
<evidence type="ECO:0000256" key="3">
    <source>
        <dbReference type="ARBA" id="ARBA00023145"/>
    </source>
</evidence>
<dbReference type="InterPro" id="IPR023343">
    <property type="entry name" value="Penicillin_amidase_dom1"/>
</dbReference>
<feature type="active site" description="Nucleophile" evidence="4">
    <location>
        <position position="277"/>
    </location>
</feature>
<dbReference type="AlphaFoldDB" id="A0A2L0ERD1"/>
<dbReference type="GO" id="GO:0016811">
    <property type="term" value="F:hydrolase activity, acting on carbon-nitrogen (but not peptide) bonds, in linear amides"/>
    <property type="evidence" value="ECO:0007669"/>
    <property type="project" value="InterPro"/>
</dbReference>
<dbReference type="InterPro" id="IPR043146">
    <property type="entry name" value="Penicillin_amidase_N_B-knob"/>
</dbReference>
<sequence length="836" mass="90176">MNRRLISMAALMSVAACSDAPEAEVEVGIEHEQSAVAFGGRGTVVIHKDAWGMSHVSARDEDAAYAGLCYAMARDRLFQMDGIRRSAQGRLAEIYGAGDGDSILGQDLLARAQDLTAFAAARYAEAAPRTKRVLRACADGVNEYITRAKASRGGLPLEFHILGYEPEAWTPEDSVLAYIQVGVTFDTLTWFTKLERAAVAGIAGPEVATTLIKEASDEVSMFDADGNLTPLERFLVRPGPSEPTATVVHRPPPSPLLGPRALTQQLRSMAPAGGRASNAWAVDGHLTSTGKPLLATDPHFPHATPSAVYVAQLEMIGRYSVAGWMIPGFPGFVSGHTEKIAWVPTYSLFDSVDLYVETLREGSGGGEEVLHEGEWRPVTTRVETFHVKGGEDVERTFRTTFHGPILNDGVDGLDAFGTLALKSTAEQKEWKVDGYFEMPAAQNWSQFRGAALKQGIGWNFIFADYEGEHGHIGYQNSGLAPQRESPDNALYPVPGEGGHEWTGYATDAELPSVYDPPSHILVTANNRMVPRDYAPEGRRVHLANYWDMPWRAQRIATRLASATEPLTPRDMASIQLDTQTTIGLPLRDSYLAALGRAGLPAGDPSAAAAVAALGAWDGNAAASSQGAAVYEMLTLILLRNTVRDVIGPEEYAFFAPNVFLTNQLSGLMDVLEDPRAPYFGIRAGVDPGVARDEAVRVALGEADAMLRDALGEDVSAWTWGEIHELTYNHPLAGEDERFQVGTFPATGDAETVNLGGWFAKVGILALPPDDFEAAGGVRAALNQDALSATRLIWNLAPLEGSLGVMSTGFSGDPRSRHFADHAAAWRAGEIFPIQWR</sequence>
<dbReference type="GO" id="GO:0017000">
    <property type="term" value="P:antibiotic biosynthetic process"/>
    <property type="evidence" value="ECO:0007669"/>
    <property type="project" value="InterPro"/>
</dbReference>
<dbReference type="InterPro" id="IPR029055">
    <property type="entry name" value="Ntn_hydrolases_N"/>
</dbReference>
<evidence type="ECO:0000256" key="2">
    <source>
        <dbReference type="ARBA" id="ARBA00022801"/>
    </source>
</evidence>
<keyword evidence="2" id="KW-0378">Hydrolase</keyword>
<dbReference type="Pfam" id="PF01804">
    <property type="entry name" value="Penicil_amidase"/>
    <property type="match status" value="1"/>
</dbReference>
<dbReference type="Gene3D" id="1.10.1400.10">
    <property type="match status" value="1"/>
</dbReference>
<dbReference type="InterPro" id="IPR043147">
    <property type="entry name" value="Penicillin_amidase_A-knob"/>
</dbReference>
<dbReference type="PIRSF" id="PIRSF001227">
    <property type="entry name" value="Pen_acylase"/>
    <property type="match status" value="1"/>
</dbReference>
<dbReference type="InterPro" id="IPR014395">
    <property type="entry name" value="Pen/GL7ACA/AHL_acylase"/>
</dbReference>
<protein>
    <recommendedName>
        <fullName evidence="8">Penicillin acylase family protein</fullName>
    </recommendedName>
</protein>
<dbReference type="Gene3D" id="1.10.439.10">
    <property type="entry name" value="Penicillin Amidohydrolase, domain 1"/>
    <property type="match status" value="1"/>
</dbReference>
<evidence type="ECO:0000313" key="6">
    <source>
        <dbReference type="EMBL" id="AUX41835.1"/>
    </source>
</evidence>
<organism evidence="6 7">
    <name type="scientific">Sorangium cellulosum</name>
    <name type="common">Polyangium cellulosum</name>
    <dbReference type="NCBI Taxonomy" id="56"/>
    <lineage>
        <taxon>Bacteria</taxon>
        <taxon>Pseudomonadati</taxon>
        <taxon>Myxococcota</taxon>
        <taxon>Polyangia</taxon>
        <taxon>Polyangiales</taxon>
        <taxon>Polyangiaceae</taxon>
        <taxon>Sorangium</taxon>
    </lineage>
</organism>
<evidence type="ECO:0008006" key="8">
    <source>
        <dbReference type="Google" id="ProtNLM"/>
    </source>
</evidence>
<dbReference type="RefSeq" id="WP_234023725.1">
    <property type="nucleotide sequence ID" value="NZ_CP012673.1"/>
</dbReference>
<dbReference type="CDD" id="cd03747">
    <property type="entry name" value="Ntn_PGA_like"/>
    <property type="match status" value="1"/>
</dbReference>
<comment type="similarity">
    <text evidence="1">Belongs to the peptidase S45 family.</text>
</comment>
<name>A0A2L0ERD1_SORCE</name>
<evidence type="ECO:0000256" key="5">
    <source>
        <dbReference type="PIRSR" id="PIRSR001227-2"/>
    </source>
</evidence>
<feature type="binding site" evidence="5">
    <location>
        <position position="350"/>
    </location>
    <ligand>
        <name>Ca(2+)</name>
        <dbReference type="ChEBI" id="CHEBI:29108"/>
    </ligand>
</feature>
<feature type="binding site" evidence="5">
    <location>
        <position position="353"/>
    </location>
    <ligand>
        <name>Ca(2+)</name>
        <dbReference type="ChEBI" id="CHEBI:29108"/>
    </ligand>
</feature>
<accession>A0A2L0ERD1</accession>
<dbReference type="PANTHER" id="PTHR34218:SF4">
    <property type="entry name" value="ACYL-HOMOSERINE LACTONE ACYLASE QUIP"/>
    <property type="match status" value="1"/>
</dbReference>
<comment type="cofactor">
    <cofactor evidence="5">
        <name>Ca(2+)</name>
        <dbReference type="ChEBI" id="CHEBI:29108"/>
    </cofactor>
    <text evidence="5">Binds 1 Ca(2+) ion per dimer.</text>
</comment>
<evidence type="ECO:0000313" key="7">
    <source>
        <dbReference type="Proteomes" id="UP000238348"/>
    </source>
</evidence>
<reference evidence="6 7" key="1">
    <citation type="submission" date="2015-09" db="EMBL/GenBank/DDBJ databases">
        <title>Sorangium comparison.</title>
        <authorList>
            <person name="Zaburannyi N."/>
            <person name="Bunk B."/>
            <person name="Overmann J."/>
            <person name="Mueller R."/>
        </authorList>
    </citation>
    <scope>NUCLEOTIDE SEQUENCE [LARGE SCALE GENOMIC DNA]</scope>
    <source>
        <strain evidence="6 7">So ce26</strain>
    </source>
</reference>
<gene>
    <name evidence="6" type="ORF">SOCE26_032600</name>
</gene>
<dbReference type="InterPro" id="IPR002692">
    <property type="entry name" value="S45"/>
</dbReference>
<proteinExistence type="inferred from homology"/>
<evidence type="ECO:0000256" key="4">
    <source>
        <dbReference type="PIRSR" id="PIRSR001227-1"/>
    </source>
</evidence>
<dbReference type="GO" id="GO:0046872">
    <property type="term" value="F:metal ion binding"/>
    <property type="evidence" value="ECO:0007669"/>
    <property type="project" value="UniProtKB-KW"/>
</dbReference>
<keyword evidence="5" id="KW-0106">Calcium</keyword>
<dbReference type="Proteomes" id="UP000238348">
    <property type="component" value="Chromosome"/>
</dbReference>